<dbReference type="PANTHER" id="PTHR23082">
    <property type="entry name" value="TRANSCRIPTION INITIATION FACTOR IIIC TFIIIC , POLYPEPTIDE 3-RELATED"/>
    <property type="match status" value="1"/>
</dbReference>
<evidence type="ECO:0000256" key="1">
    <source>
        <dbReference type="PROSITE-ProRule" id="PRU00339"/>
    </source>
</evidence>
<keyword evidence="1" id="KW-0802">TPR repeat</keyword>
<dbReference type="HOGENOM" id="CLU_002391_0_1_1"/>
<feature type="compositionally biased region" description="Acidic residues" evidence="2">
    <location>
        <begin position="842"/>
        <end position="851"/>
    </location>
</feature>
<protein>
    <recommendedName>
        <fullName evidence="5">TPR-like protein</fullName>
    </recommendedName>
</protein>
<dbReference type="GO" id="GO:0006383">
    <property type="term" value="P:transcription by RNA polymerase III"/>
    <property type="evidence" value="ECO:0007669"/>
    <property type="project" value="InterPro"/>
</dbReference>
<dbReference type="OrthoDB" id="9991317at2759"/>
<gene>
    <name evidence="3" type="ORF">PAXINDRAFT_136492</name>
</gene>
<evidence type="ECO:0000313" key="3">
    <source>
        <dbReference type="EMBL" id="KIJ13008.1"/>
    </source>
</evidence>
<dbReference type="AlphaFoldDB" id="A0A0C9TRB6"/>
<dbReference type="SMART" id="SM00028">
    <property type="entry name" value="TPR"/>
    <property type="match status" value="6"/>
</dbReference>
<feature type="compositionally biased region" description="Polar residues" evidence="2">
    <location>
        <begin position="19"/>
        <end position="31"/>
    </location>
</feature>
<dbReference type="EMBL" id="KN819357">
    <property type="protein sequence ID" value="KIJ13008.1"/>
    <property type="molecule type" value="Genomic_DNA"/>
</dbReference>
<dbReference type="GO" id="GO:0000127">
    <property type="term" value="C:transcription factor TFIIIC complex"/>
    <property type="evidence" value="ECO:0007669"/>
    <property type="project" value="TreeGrafter"/>
</dbReference>
<feature type="compositionally biased region" description="Acidic residues" evidence="2">
    <location>
        <begin position="1"/>
        <end position="13"/>
    </location>
</feature>
<reference evidence="4" key="2">
    <citation type="submission" date="2015-01" db="EMBL/GenBank/DDBJ databases">
        <title>Evolutionary Origins and Diversification of the Mycorrhizal Mutualists.</title>
        <authorList>
            <consortium name="DOE Joint Genome Institute"/>
            <consortium name="Mycorrhizal Genomics Consortium"/>
            <person name="Kohler A."/>
            <person name="Kuo A."/>
            <person name="Nagy L.G."/>
            <person name="Floudas D."/>
            <person name="Copeland A."/>
            <person name="Barry K.W."/>
            <person name="Cichocki N."/>
            <person name="Veneault-Fourrey C."/>
            <person name="LaButti K."/>
            <person name="Lindquist E.A."/>
            <person name="Lipzen A."/>
            <person name="Lundell T."/>
            <person name="Morin E."/>
            <person name="Murat C."/>
            <person name="Riley R."/>
            <person name="Ohm R."/>
            <person name="Sun H."/>
            <person name="Tunlid A."/>
            <person name="Henrissat B."/>
            <person name="Grigoriev I.V."/>
            <person name="Hibbett D.S."/>
            <person name="Martin F."/>
        </authorList>
    </citation>
    <scope>NUCLEOTIDE SEQUENCE [LARGE SCALE GENOMIC DNA]</scope>
    <source>
        <strain evidence="4">ATCC 200175</strain>
    </source>
</reference>
<feature type="region of interest" description="Disordered" evidence="2">
    <location>
        <begin position="842"/>
        <end position="866"/>
    </location>
</feature>
<keyword evidence="4" id="KW-1185">Reference proteome</keyword>
<sequence>MQDDYDAYVEEDALGSGSEFVNDTDTNDSTASEGVSSQGEESGLDDQVFASSGEAEIEGDFERLVQNIRTADAISGAGMLQREWDFRIEDQDAVFRDDLREASGIGKRKKKKRERRVGPVLSHQVRALIGEGNQAYVDNDLAEAIRVMQEVIRIEPRAIPAWTVLAQCYEDQSEPQKALQLRIMAAHLRHDAEEWERLARQSRVLGFNQQAVYCYTKLYSLDPTNVDALWDRASLAKEMNDLRTARHSLLAILKRFPHDITVITELRPILIELSDFALCAFLYQGALHQNQALYPLGHPLDPSVPGAPPPSGFGFLELLVLADLYNTMNEYQRAIDTIRKGCRWLQGRAAQKFWDVCDDDREYDLPHEEGSDAAQRAGDVQPGYYPLDINARHRLTVARIKMGDAEEAKMHANIVLAQDVLDYAALFGEIADAYYELEMYADAGPIYETLGADPATSSLYVLLQVATCRKMQGDLREASEVYKQVVDADASNTDAKMKLAELYEIMDEPRKALELVYQVIDARKRRPAQAEVIAPDPGTSSQQGASLFEEKAHGRPKGKIATKQGRLTLAELKGLEEQREKEALSGYKRIEGLWPNILSESCSDQIEREWMLEAEKLVEMFRETRNLFLTTRHHDFRGMFPRRRHQRQNETDEERMASRLELIERDKHLRKSKDDVSQQERVDLFRGVSFDNWLRVSMQYAFILTKQGDYELGDEVLRHILLSNAYRSKEKQVTIRLAIITCAIAVEKYSVAVEQCRKLINTYQFNNDPMRVLLSSLASGLRSTDSFISSTLQKHMLRELRLSDGAVKTPELLKWNSSSQRYHLTTVKSSDDDDATKGVDALEDDAEEGGDVADPTSDKKPLRLPTKNNPMPVTLYGQLCLAAKSYQSAIFYLLHAYDYCPEDPMICLCLGISSLGRAMQRQSDNRNHLIAQGMGFLSQYRTIRRRVGEHVLPEIEFNFGRAFQQLGLHSLAVTHYERALQLVQDRDDDDVSVAREAAYNLSLIYVTTGAIPLAEALYRRWLSI</sequence>
<dbReference type="SUPFAM" id="SSF48452">
    <property type="entry name" value="TPR-like"/>
    <property type="match status" value="2"/>
</dbReference>
<evidence type="ECO:0008006" key="5">
    <source>
        <dbReference type="Google" id="ProtNLM"/>
    </source>
</evidence>
<evidence type="ECO:0000256" key="2">
    <source>
        <dbReference type="SAM" id="MobiDB-lite"/>
    </source>
</evidence>
<accession>A0A0C9TRB6</accession>
<organism evidence="3 4">
    <name type="scientific">Paxillus involutus ATCC 200175</name>
    <dbReference type="NCBI Taxonomy" id="664439"/>
    <lineage>
        <taxon>Eukaryota</taxon>
        <taxon>Fungi</taxon>
        <taxon>Dikarya</taxon>
        <taxon>Basidiomycota</taxon>
        <taxon>Agaricomycotina</taxon>
        <taxon>Agaricomycetes</taxon>
        <taxon>Agaricomycetidae</taxon>
        <taxon>Boletales</taxon>
        <taxon>Paxilineae</taxon>
        <taxon>Paxillaceae</taxon>
        <taxon>Paxillus</taxon>
    </lineage>
</organism>
<dbReference type="PROSITE" id="PS50005">
    <property type="entry name" value="TPR"/>
    <property type="match status" value="1"/>
</dbReference>
<dbReference type="Gene3D" id="1.25.40.10">
    <property type="entry name" value="Tetratricopeptide repeat domain"/>
    <property type="match status" value="3"/>
</dbReference>
<dbReference type="InterPro" id="IPR011990">
    <property type="entry name" value="TPR-like_helical_dom_sf"/>
</dbReference>
<name>A0A0C9TRB6_PAXIN</name>
<reference evidence="3 4" key="1">
    <citation type="submission" date="2014-06" db="EMBL/GenBank/DDBJ databases">
        <authorList>
            <consortium name="DOE Joint Genome Institute"/>
            <person name="Kuo A."/>
            <person name="Kohler A."/>
            <person name="Nagy L.G."/>
            <person name="Floudas D."/>
            <person name="Copeland A."/>
            <person name="Barry K.W."/>
            <person name="Cichocki N."/>
            <person name="Veneault-Fourrey C."/>
            <person name="LaButti K."/>
            <person name="Lindquist E.A."/>
            <person name="Lipzen A."/>
            <person name="Lundell T."/>
            <person name="Morin E."/>
            <person name="Murat C."/>
            <person name="Sun H."/>
            <person name="Tunlid A."/>
            <person name="Henrissat B."/>
            <person name="Grigoriev I.V."/>
            <person name="Hibbett D.S."/>
            <person name="Martin F."/>
            <person name="Nordberg H.P."/>
            <person name="Cantor M.N."/>
            <person name="Hua S.X."/>
        </authorList>
    </citation>
    <scope>NUCLEOTIDE SEQUENCE [LARGE SCALE GENOMIC DNA]</scope>
    <source>
        <strain evidence="3 4">ATCC 200175</strain>
    </source>
</reference>
<dbReference type="Proteomes" id="UP000053647">
    <property type="component" value="Unassembled WGS sequence"/>
</dbReference>
<proteinExistence type="predicted"/>
<dbReference type="InterPro" id="IPR039340">
    <property type="entry name" value="Tfc4/TFIIIC-102/Sfc4"/>
</dbReference>
<dbReference type="Pfam" id="PF13432">
    <property type="entry name" value="TPR_16"/>
    <property type="match status" value="1"/>
</dbReference>
<feature type="region of interest" description="Disordered" evidence="2">
    <location>
        <begin position="1"/>
        <end position="44"/>
    </location>
</feature>
<feature type="compositionally biased region" description="Low complexity" evidence="2">
    <location>
        <begin position="32"/>
        <end position="41"/>
    </location>
</feature>
<feature type="repeat" description="TPR" evidence="1">
    <location>
        <begin position="953"/>
        <end position="986"/>
    </location>
</feature>
<dbReference type="InterPro" id="IPR019734">
    <property type="entry name" value="TPR_rpt"/>
</dbReference>
<dbReference type="PANTHER" id="PTHR23082:SF0">
    <property type="entry name" value="GENERAL TRANSCRIPTION FACTOR 3C POLYPEPTIDE 3"/>
    <property type="match status" value="1"/>
</dbReference>
<evidence type="ECO:0000313" key="4">
    <source>
        <dbReference type="Proteomes" id="UP000053647"/>
    </source>
</evidence>